<dbReference type="EMBL" id="AP012204">
    <property type="protein sequence ID" value="BAK36649.1"/>
    <property type="molecule type" value="Genomic_DNA"/>
</dbReference>
<feature type="transmembrane region" description="Helical" evidence="9">
    <location>
        <begin position="6"/>
        <end position="25"/>
    </location>
</feature>
<dbReference type="Proteomes" id="UP000007947">
    <property type="component" value="Chromosome"/>
</dbReference>
<keyword evidence="7 9" id="KW-0472">Membrane</keyword>
<dbReference type="HOGENOM" id="CLU_125825_3_0_11"/>
<keyword evidence="5 9" id="KW-0812">Transmembrane</keyword>
<comment type="subcellular location">
    <subcellularLocation>
        <location evidence="1">Cell membrane</location>
        <topology evidence="1">Multi-pass membrane protein</topology>
    </subcellularLocation>
</comment>
<keyword evidence="6 9" id="KW-1133">Transmembrane helix</keyword>
<gene>
    <name evidence="10" type="primary">mrpF</name>
    <name evidence="10" type="ordered locus">MLP_36350</name>
</gene>
<evidence type="ECO:0000256" key="4">
    <source>
        <dbReference type="ARBA" id="ARBA00022475"/>
    </source>
</evidence>
<evidence type="ECO:0000313" key="11">
    <source>
        <dbReference type="Proteomes" id="UP000007947"/>
    </source>
</evidence>
<evidence type="ECO:0000256" key="6">
    <source>
        <dbReference type="ARBA" id="ARBA00022989"/>
    </source>
</evidence>
<evidence type="ECO:0000256" key="2">
    <source>
        <dbReference type="ARBA" id="ARBA00009212"/>
    </source>
</evidence>
<reference evidence="10 11" key="1">
    <citation type="submission" date="2011-05" db="EMBL/GenBank/DDBJ databases">
        <title>Whole genome sequence of Microlunatus phosphovorus NM-1.</title>
        <authorList>
            <person name="Hosoyama A."/>
            <person name="Sasaki K."/>
            <person name="Harada T."/>
            <person name="Igarashi R."/>
            <person name="Kawakoshi A."/>
            <person name="Sasagawa M."/>
            <person name="Fukada J."/>
            <person name="Nakamura S."/>
            <person name="Katano Y."/>
            <person name="Hanada S."/>
            <person name="Kamagata Y."/>
            <person name="Nakamura N."/>
            <person name="Yamazaki S."/>
            <person name="Fujita N."/>
        </authorList>
    </citation>
    <scope>NUCLEOTIDE SEQUENCE [LARGE SCALE GENOMIC DNA]</scope>
    <source>
        <strain evidence="11">ATCC 700054 / DSM 10555 / JCM 9379 / NBRC 101784 / NCIMB 13414 / VKM Ac-1990 / NM-1</strain>
    </source>
</reference>
<feature type="transmembrane region" description="Helical" evidence="9">
    <location>
        <begin position="37"/>
        <end position="57"/>
    </location>
</feature>
<comment type="similarity">
    <text evidence="2">Belongs to the CPA3 antiporters (TC 2.A.63) subunit F family.</text>
</comment>
<feature type="transmembrane region" description="Helical" evidence="9">
    <location>
        <begin position="63"/>
        <end position="86"/>
    </location>
</feature>
<dbReference type="Pfam" id="PF04066">
    <property type="entry name" value="MrpF_PhaF"/>
    <property type="match status" value="1"/>
</dbReference>
<protein>
    <submittedName>
        <fullName evidence="10">Putative Na(+)/H(+) antiporter subunit F</fullName>
    </submittedName>
</protein>
<evidence type="ECO:0000256" key="7">
    <source>
        <dbReference type="ARBA" id="ARBA00023136"/>
    </source>
</evidence>
<feature type="region of interest" description="Disordered" evidence="8">
    <location>
        <begin position="95"/>
        <end position="134"/>
    </location>
</feature>
<evidence type="ECO:0000256" key="1">
    <source>
        <dbReference type="ARBA" id="ARBA00004651"/>
    </source>
</evidence>
<feature type="compositionally biased region" description="Low complexity" evidence="8">
    <location>
        <begin position="97"/>
        <end position="108"/>
    </location>
</feature>
<dbReference type="PANTHER" id="PTHR34702">
    <property type="entry name" value="NA(+)/H(+) ANTIPORTER SUBUNIT F1"/>
    <property type="match status" value="1"/>
</dbReference>
<dbReference type="GO" id="GO:0015385">
    <property type="term" value="F:sodium:proton antiporter activity"/>
    <property type="evidence" value="ECO:0007669"/>
    <property type="project" value="TreeGrafter"/>
</dbReference>
<evidence type="ECO:0000256" key="3">
    <source>
        <dbReference type="ARBA" id="ARBA00022448"/>
    </source>
</evidence>
<feature type="compositionally biased region" description="Basic and acidic residues" evidence="8">
    <location>
        <begin position="113"/>
        <end position="134"/>
    </location>
</feature>
<dbReference type="InterPro" id="IPR007208">
    <property type="entry name" value="MrpF/PhaF-like"/>
</dbReference>
<dbReference type="KEGG" id="mph:MLP_36350"/>
<keyword evidence="4" id="KW-1003">Cell membrane</keyword>
<accession>F5XP09</accession>
<keyword evidence="3" id="KW-0813">Transport</keyword>
<evidence type="ECO:0000313" key="10">
    <source>
        <dbReference type="EMBL" id="BAK36649.1"/>
    </source>
</evidence>
<name>F5XP09_MICPN</name>
<proteinExistence type="inferred from homology"/>
<dbReference type="GO" id="GO:0005886">
    <property type="term" value="C:plasma membrane"/>
    <property type="evidence" value="ECO:0007669"/>
    <property type="project" value="UniProtKB-SubCell"/>
</dbReference>
<dbReference type="AlphaFoldDB" id="F5XP09"/>
<evidence type="ECO:0000256" key="9">
    <source>
        <dbReference type="SAM" id="Phobius"/>
    </source>
</evidence>
<evidence type="ECO:0000256" key="8">
    <source>
        <dbReference type="SAM" id="MobiDB-lite"/>
    </source>
</evidence>
<dbReference type="PANTHER" id="PTHR34702:SF1">
    <property type="entry name" value="NA(+)_H(+) ANTIPORTER SUBUNIT F"/>
    <property type="match status" value="1"/>
</dbReference>
<keyword evidence="11" id="KW-1185">Reference proteome</keyword>
<dbReference type="STRING" id="1032480.MLP_36350"/>
<organism evidence="10 11">
    <name type="scientific">Microlunatus phosphovorus (strain ATCC 700054 / DSM 10555 / JCM 9379 / NBRC 101784 / NCIMB 13414 / VKM Ac-1990 / NM-1)</name>
    <dbReference type="NCBI Taxonomy" id="1032480"/>
    <lineage>
        <taxon>Bacteria</taxon>
        <taxon>Bacillati</taxon>
        <taxon>Actinomycetota</taxon>
        <taxon>Actinomycetes</taxon>
        <taxon>Propionibacteriales</taxon>
        <taxon>Propionibacteriaceae</taxon>
        <taxon>Microlunatus</taxon>
    </lineage>
</organism>
<dbReference type="OrthoDB" id="3733837at2"/>
<sequence>MTGAASVIIMIGVAFLAAAMALTLVRMTRGPSTLDRVIAADVVVAVVIAALAMEAALNHHTTTIPIMVVLSLLGFAGSLSMAKFAADRDRTGKWRDAAASASASDSSAQGGAGRRESESDGSRQGASEHPEASR</sequence>
<dbReference type="RefSeq" id="WP_013864498.1">
    <property type="nucleotide sequence ID" value="NC_015635.1"/>
</dbReference>
<evidence type="ECO:0000256" key="5">
    <source>
        <dbReference type="ARBA" id="ARBA00022692"/>
    </source>
</evidence>
<dbReference type="eggNOG" id="COG2212">
    <property type="taxonomic scope" value="Bacteria"/>
</dbReference>